<name>A0ABU7P4I6_9ACTN</name>
<evidence type="ECO:0000313" key="3">
    <source>
        <dbReference type="EMBL" id="MEE4540715.1"/>
    </source>
</evidence>
<organism evidence="3 4">
    <name type="scientific">Actinacidiphila polyblastidii</name>
    <dbReference type="NCBI Taxonomy" id="3110430"/>
    <lineage>
        <taxon>Bacteria</taxon>
        <taxon>Bacillati</taxon>
        <taxon>Actinomycetota</taxon>
        <taxon>Actinomycetes</taxon>
        <taxon>Kitasatosporales</taxon>
        <taxon>Streptomycetaceae</taxon>
        <taxon>Actinacidiphila</taxon>
    </lineage>
</organism>
<keyword evidence="2" id="KW-1133">Transmembrane helix</keyword>
<evidence type="ECO:0000256" key="1">
    <source>
        <dbReference type="SAM" id="MobiDB-lite"/>
    </source>
</evidence>
<keyword evidence="2" id="KW-0472">Membrane</keyword>
<feature type="region of interest" description="Disordered" evidence="1">
    <location>
        <begin position="1"/>
        <end position="20"/>
    </location>
</feature>
<gene>
    <name evidence="3" type="ORF">V2S66_01880</name>
</gene>
<proteinExistence type="predicted"/>
<feature type="transmembrane region" description="Helical" evidence="2">
    <location>
        <begin position="50"/>
        <end position="69"/>
    </location>
</feature>
<evidence type="ECO:0000256" key="2">
    <source>
        <dbReference type="SAM" id="Phobius"/>
    </source>
</evidence>
<sequence length="307" mass="31592">MADRSAPGEPSRPLDEQLTDLARATEPLVVLAGPDAARRRGERRRARRRAVAAGAVAVLALGVCGWQLLPGIGEGRDRGAPAASPTGTLLPDLPVSLDAALLPGTALPAYPSRTWKVVSPATGAAKFAERCPVSPDPAVPYQQAERVYHADDGSVAHYHLYEFADAGDAVHAAGMINVMIHSKCAHFPPVHDGDTTVILSSTSSDGSQNTVWLDHRGRFVAVLQVWGPLVPDRGKDTAGAYSAPVWACIDTSLTGLAPQAARSPGDRQADPSGSPAAVRDRPAAGSGSGASSPAHWGSGATSGSAGC</sequence>
<comment type="caution">
    <text evidence="3">The sequence shown here is derived from an EMBL/GenBank/DDBJ whole genome shotgun (WGS) entry which is preliminary data.</text>
</comment>
<dbReference type="Proteomes" id="UP001344658">
    <property type="component" value="Unassembled WGS sequence"/>
</dbReference>
<evidence type="ECO:0000313" key="4">
    <source>
        <dbReference type="Proteomes" id="UP001344658"/>
    </source>
</evidence>
<reference evidence="3 4" key="1">
    <citation type="submission" date="2023-12" db="EMBL/GenBank/DDBJ databases">
        <title>Streptomyces sp. V4-01.</title>
        <authorList>
            <person name="Somphong A."/>
            <person name="Phongsopitanun W."/>
        </authorList>
    </citation>
    <scope>NUCLEOTIDE SEQUENCE [LARGE SCALE GENOMIC DNA]</scope>
    <source>
        <strain evidence="3 4">V4-01</strain>
    </source>
</reference>
<dbReference type="EMBL" id="JAZEWV010000001">
    <property type="protein sequence ID" value="MEE4540715.1"/>
    <property type="molecule type" value="Genomic_DNA"/>
</dbReference>
<accession>A0ABU7P4I6</accession>
<keyword evidence="4" id="KW-1185">Reference proteome</keyword>
<feature type="compositionally biased region" description="Low complexity" evidence="1">
    <location>
        <begin position="283"/>
        <end position="299"/>
    </location>
</feature>
<protein>
    <submittedName>
        <fullName evidence="3">Uncharacterized protein</fullName>
    </submittedName>
</protein>
<dbReference type="RefSeq" id="WP_330792597.1">
    <property type="nucleotide sequence ID" value="NZ_JAZEWV010000001.1"/>
</dbReference>
<feature type="region of interest" description="Disordered" evidence="1">
    <location>
        <begin position="257"/>
        <end position="307"/>
    </location>
</feature>
<keyword evidence="2" id="KW-0812">Transmembrane</keyword>